<dbReference type="AlphaFoldDB" id="A0A0F9VS56"/>
<protein>
    <submittedName>
        <fullName evidence="1">Uncharacterized protein</fullName>
    </submittedName>
</protein>
<sequence>MFNITDSSRRAVKTKEVAINILNLQYLRAKKFLEDNWHNGNGEVEE</sequence>
<dbReference type="EMBL" id="LAZR01000297">
    <property type="protein sequence ID" value="KKN76281.1"/>
    <property type="molecule type" value="Genomic_DNA"/>
</dbReference>
<accession>A0A0F9VS56</accession>
<organism evidence="1">
    <name type="scientific">marine sediment metagenome</name>
    <dbReference type="NCBI Taxonomy" id="412755"/>
    <lineage>
        <taxon>unclassified sequences</taxon>
        <taxon>metagenomes</taxon>
        <taxon>ecological metagenomes</taxon>
    </lineage>
</organism>
<evidence type="ECO:0000313" key="1">
    <source>
        <dbReference type="EMBL" id="KKN76281.1"/>
    </source>
</evidence>
<gene>
    <name evidence="1" type="ORF">LCGC14_0371330</name>
</gene>
<reference evidence="1" key="1">
    <citation type="journal article" date="2015" name="Nature">
        <title>Complex archaea that bridge the gap between prokaryotes and eukaryotes.</title>
        <authorList>
            <person name="Spang A."/>
            <person name="Saw J.H."/>
            <person name="Jorgensen S.L."/>
            <person name="Zaremba-Niedzwiedzka K."/>
            <person name="Martijn J."/>
            <person name="Lind A.E."/>
            <person name="van Eijk R."/>
            <person name="Schleper C."/>
            <person name="Guy L."/>
            <person name="Ettema T.J."/>
        </authorList>
    </citation>
    <scope>NUCLEOTIDE SEQUENCE</scope>
</reference>
<name>A0A0F9VS56_9ZZZZ</name>
<comment type="caution">
    <text evidence="1">The sequence shown here is derived from an EMBL/GenBank/DDBJ whole genome shotgun (WGS) entry which is preliminary data.</text>
</comment>
<proteinExistence type="predicted"/>